<sequence length="422" mass="44582">MIPMPAAESQQDDTAHRIRADSREFRIVAVGLLLASMIGPAQLYCIQGILPQVAQGLHISEGDSRLVFLAAFAGFAVGLIPISLLSERYGRRSILLMSSTLATLICLFLVFCHDLTEIVLLRGLQGILLAGVSAILMAYIGEEFEPPAVTPAMGVYAAGNALGSLLGQMLPAWIVGGTGSWRLALGVLAVLLLAVVIISGMTLPRSKFFVPSDISYIKESGLFLSHLSNPRLLVVYLLVFCFMGAIISIFNALPFRMESPPFNISPSVYGTFFLVILAGVFAAKTSGAVAARIGIRITLLLSVVLMMAGVALLAISTVWIIVIGAALVTAGAFSGYTCLTSLSAKIADRGRAQASALFLASSFTGSAMLGLIGSRVLTDTGWNGLLAYISGLMGLGFFLALTVRDTTSDGTEQKVGNRDQPR</sequence>
<feature type="transmembrane region" description="Helical" evidence="8">
    <location>
        <begin position="295"/>
        <end position="315"/>
    </location>
</feature>
<feature type="transmembrane region" description="Helical" evidence="8">
    <location>
        <begin position="385"/>
        <end position="403"/>
    </location>
</feature>
<feature type="transmembrane region" description="Helical" evidence="8">
    <location>
        <begin position="181"/>
        <end position="203"/>
    </location>
</feature>
<comment type="subcellular location">
    <subcellularLocation>
        <location evidence="1">Cell membrane</location>
        <topology evidence="1">Multi-pass membrane protein</topology>
    </subcellularLocation>
</comment>
<comment type="similarity">
    <text evidence="2">Belongs to the major facilitator superfamily.</text>
</comment>
<feature type="domain" description="Major facilitator superfamily (MFS) profile" evidence="9">
    <location>
        <begin position="28"/>
        <end position="408"/>
    </location>
</feature>
<organism evidence="10 11">
    <name type="scientific">Mycobacteroides abscessus subsp. bolletii CRM-0020</name>
    <dbReference type="NCBI Taxonomy" id="1306401"/>
    <lineage>
        <taxon>Bacteria</taxon>
        <taxon>Bacillati</taxon>
        <taxon>Actinomycetota</taxon>
        <taxon>Actinomycetes</taxon>
        <taxon>Mycobacteriales</taxon>
        <taxon>Mycobacteriaceae</taxon>
        <taxon>Mycobacteroides</taxon>
        <taxon>Mycobacteroides abscessus</taxon>
    </lineage>
</organism>
<dbReference type="PANTHER" id="PTHR43271:SF1">
    <property type="entry name" value="INNER MEMBRANE TRANSPORT PROTEIN YNFM"/>
    <property type="match status" value="1"/>
</dbReference>
<dbReference type="AlphaFoldDB" id="A0A829HY93"/>
<keyword evidence="3" id="KW-0813">Transport</keyword>
<comment type="caution">
    <text evidence="10">The sequence shown here is derived from an EMBL/GenBank/DDBJ whole genome shotgun (WGS) entry which is preliminary data.</text>
</comment>
<feature type="transmembrane region" description="Helical" evidence="8">
    <location>
        <begin position="264"/>
        <end position="283"/>
    </location>
</feature>
<dbReference type="PROSITE" id="PS50850">
    <property type="entry name" value="MFS"/>
    <property type="match status" value="1"/>
</dbReference>
<evidence type="ECO:0000256" key="7">
    <source>
        <dbReference type="ARBA" id="ARBA00023136"/>
    </source>
</evidence>
<dbReference type="GO" id="GO:0022857">
    <property type="term" value="F:transmembrane transporter activity"/>
    <property type="evidence" value="ECO:0007669"/>
    <property type="project" value="InterPro"/>
</dbReference>
<dbReference type="PANTHER" id="PTHR43271">
    <property type="entry name" value="BLL2771 PROTEIN"/>
    <property type="match status" value="1"/>
</dbReference>
<feature type="transmembrane region" description="Helical" evidence="8">
    <location>
        <begin position="93"/>
        <end position="111"/>
    </location>
</feature>
<evidence type="ECO:0000313" key="11">
    <source>
        <dbReference type="Proteomes" id="UP000014969"/>
    </source>
</evidence>
<dbReference type="Gene3D" id="1.20.1250.20">
    <property type="entry name" value="MFS general substrate transporter like domains"/>
    <property type="match status" value="1"/>
</dbReference>
<evidence type="ECO:0000256" key="4">
    <source>
        <dbReference type="ARBA" id="ARBA00022475"/>
    </source>
</evidence>
<feature type="transmembrane region" description="Helical" evidence="8">
    <location>
        <begin position="321"/>
        <end position="342"/>
    </location>
</feature>
<accession>A0A829HY93</accession>
<keyword evidence="5 8" id="KW-0812">Transmembrane</keyword>
<protein>
    <submittedName>
        <fullName evidence="10">Transporter</fullName>
    </submittedName>
</protein>
<dbReference type="PROSITE" id="PS00216">
    <property type="entry name" value="SUGAR_TRANSPORT_1"/>
    <property type="match status" value="1"/>
</dbReference>
<proteinExistence type="inferred from homology"/>
<name>A0A829HY93_9MYCO</name>
<dbReference type="InterPro" id="IPR011701">
    <property type="entry name" value="MFS"/>
</dbReference>
<dbReference type="GO" id="GO:0005886">
    <property type="term" value="C:plasma membrane"/>
    <property type="evidence" value="ECO:0007669"/>
    <property type="project" value="UniProtKB-SubCell"/>
</dbReference>
<feature type="transmembrane region" description="Helical" evidence="8">
    <location>
        <begin position="153"/>
        <end position="175"/>
    </location>
</feature>
<keyword evidence="4" id="KW-1003">Cell membrane</keyword>
<feature type="transmembrane region" description="Helical" evidence="8">
    <location>
        <begin position="232"/>
        <end position="252"/>
    </location>
</feature>
<gene>
    <name evidence="10" type="ORF">J108_09225</name>
</gene>
<dbReference type="EMBL" id="ATFQ01000016">
    <property type="protein sequence ID" value="EPQ23756.1"/>
    <property type="molecule type" value="Genomic_DNA"/>
</dbReference>
<feature type="transmembrane region" description="Helical" evidence="8">
    <location>
        <begin position="66"/>
        <end position="86"/>
    </location>
</feature>
<feature type="transmembrane region" description="Helical" evidence="8">
    <location>
        <begin position="354"/>
        <end position="373"/>
    </location>
</feature>
<evidence type="ECO:0000256" key="3">
    <source>
        <dbReference type="ARBA" id="ARBA00022448"/>
    </source>
</evidence>
<feature type="transmembrane region" description="Helical" evidence="8">
    <location>
        <begin position="27"/>
        <end position="50"/>
    </location>
</feature>
<keyword evidence="6 8" id="KW-1133">Transmembrane helix</keyword>
<dbReference type="InterPro" id="IPR020846">
    <property type="entry name" value="MFS_dom"/>
</dbReference>
<evidence type="ECO:0000256" key="6">
    <source>
        <dbReference type="ARBA" id="ARBA00022989"/>
    </source>
</evidence>
<dbReference type="Pfam" id="PF07690">
    <property type="entry name" value="MFS_1"/>
    <property type="match status" value="1"/>
</dbReference>
<dbReference type="Proteomes" id="UP000014969">
    <property type="component" value="Unassembled WGS sequence"/>
</dbReference>
<evidence type="ECO:0000259" key="9">
    <source>
        <dbReference type="PROSITE" id="PS50850"/>
    </source>
</evidence>
<feature type="transmembrane region" description="Helical" evidence="8">
    <location>
        <begin position="123"/>
        <end position="141"/>
    </location>
</feature>
<dbReference type="CDD" id="cd17324">
    <property type="entry name" value="MFS_NepI_like"/>
    <property type="match status" value="1"/>
</dbReference>
<evidence type="ECO:0000256" key="5">
    <source>
        <dbReference type="ARBA" id="ARBA00022692"/>
    </source>
</evidence>
<evidence type="ECO:0000256" key="2">
    <source>
        <dbReference type="ARBA" id="ARBA00008335"/>
    </source>
</evidence>
<dbReference type="InterPro" id="IPR005829">
    <property type="entry name" value="Sugar_transporter_CS"/>
</dbReference>
<dbReference type="InterPro" id="IPR036259">
    <property type="entry name" value="MFS_trans_sf"/>
</dbReference>
<evidence type="ECO:0000313" key="10">
    <source>
        <dbReference type="EMBL" id="EPQ23756.1"/>
    </source>
</evidence>
<dbReference type="SUPFAM" id="SSF103473">
    <property type="entry name" value="MFS general substrate transporter"/>
    <property type="match status" value="1"/>
</dbReference>
<evidence type="ECO:0000256" key="1">
    <source>
        <dbReference type="ARBA" id="ARBA00004651"/>
    </source>
</evidence>
<evidence type="ECO:0000256" key="8">
    <source>
        <dbReference type="SAM" id="Phobius"/>
    </source>
</evidence>
<reference evidence="10 11" key="1">
    <citation type="journal article" date="2013" name="Genome Announc.">
        <title>Genome Sequence of an Epidemic Isolate of Mycobacterium abscessus subsp. bolletii from Rio de Janeiro, Brazil.</title>
        <authorList>
            <person name="Davidson R.M."/>
            <person name="Reynolds P.R."/>
            <person name="Farias-Hesson E."/>
            <person name="Duarte R.S."/>
            <person name="Jackson M."/>
            <person name="Strong M."/>
        </authorList>
    </citation>
    <scope>NUCLEOTIDE SEQUENCE [LARGE SCALE GENOMIC DNA]</scope>
    <source>
        <strain evidence="10 11">CRM-0020</strain>
    </source>
</reference>
<keyword evidence="7 8" id="KW-0472">Membrane</keyword>